<feature type="region of interest" description="Disordered" evidence="6">
    <location>
        <begin position="1"/>
        <end position="24"/>
    </location>
</feature>
<evidence type="ECO:0000259" key="7">
    <source>
        <dbReference type="PROSITE" id="PS51387"/>
    </source>
</evidence>
<evidence type="ECO:0000256" key="2">
    <source>
        <dbReference type="ARBA" id="ARBA00005466"/>
    </source>
</evidence>
<evidence type="ECO:0000256" key="1">
    <source>
        <dbReference type="ARBA" id="ARBA00001974"/>
    </source>
</evidence>
<dbReference type="InterPro" id="IPR050416">
    <property type="entry name" value="FAD-linked_Oxidoreductase"/>
</dbReference>
<comment type="cofactor">
    <cofactor evidence="1">
        <name>FAD</name>
        <dbReference type="ChEBI" id="CHEBI:57692"/>
    </cofactor>
</comment>
<gene>
    <name evidence="8" type="ORF">HNR21_006654</name>
</gene>
<dbReference type="Proteomes" id="UP000539313">
    <property type="component" value="Unassembled WGS sequence"/>
</dbReference>
<evidence type="ECO:0000256" key="4">
    <source>
        <dbReference type="ARBA" id="ARBA00022827"/>
    </source>
</evidence>
<protein>
    <submittedName>
        <fullName evidence="8">Aclacinomycin oxidase</fullName>
        <ecNumber evidence="8">1.1.3.45</ecNumber>
        <ecNumber evidence="8">1.3.3.14</ecNumber>
    </submittedName>
</protein>
<dbReference type="AlphaFoldDB" id="A0A7W3RC60"/>
<keyword evidence="4" id="KW-0274">FAD</keyword>
<evidence type="ECO:0000313" key="8">
    <source>
        <dbReference type="EMBL" id="MBA9007772.1"/>
    </source>
</evidence>
<dbReference type="Pfam" id="PF08031">
    <property type="entry name" value="BBE"/>
    <property type="match status" value="1"/>
</dbReference>
<dbReference type="RefSeq" id="WP_119728801.1">
    <property type="nucleotide sequence ID" value="NZ_JACJII010000001.1"/>
</dbReference>
<evidence type="ECO:0000256" key="6">
    <source>
        <dbReference type="SAM" id="MobiDB-lite"/>
    </source>
</evidence>
<dbReference type="PANTHER" id="PTHR42973:SF39">
    <property type="entry name" value="FAD-BINDING PCMH-TYPE DOMAIN-CONTAINING PROTEIN"/>
    <property type="match status" value="1"/>
</dbReference>
<name>A0A7W3RC60_9ACTN</name>
<dbReference type="Gene3D" id="3.30.465.10">
    <property type="match status" value="1"/>
</dbReference>
<dbReference type="Gene3D" id="3.40.462.20">
    <property type="match status" value="1"/>
</dbReference>
<reference evidence="8 9" key="1">
    <citation type="submission" date="2020-08" db="EMBL/GenBank/DDBJ databases">
        <title>Sequencing the genomes of 1000 actinobacteria strains.</title>
        <authorList>
            <person name="Klenk H.-P."/>
        </authorList>
    </citation>
    <scope>NUCLEOTIDE SEQUENCE [LARGE SCALE GENOMIC DNA]</scope>
    <source>
        <strain evidence="8 9">DSM 45823</strain>
    </source>
</reference>
<comment type="caution">
    <text evidence="8">The sequence shown here is derived from an EMBL/GenBank/DDBJ whole genome shotgun (WGS) entry which is preliminary data.</text>
</comment>
<proteinExistence type="inferred from homology"/>
<keyword evidence="9" id="KW-1185">Reference proteome</keyword>
<dbReference type="SUPFAM" id="SSF56176">
    <property type="entry name" value="FAD-binding/transporter-associated domain-like"/>
    <property type="match status" value="1"/>
</dbReference>
<dbReference type="InterPro" id="IPR012951">
    <property type="entry name" value="BBE"/>
</dbReference>
<sequence length="515" mass="56416">MTETDTRPSGSPVASTPSYGGGVITADDPRFDSVLRGYNQRFVADVDYVCVPASTQEVVDAVGRAVAEGKRVTVRSGGHGFEGSASTDGGVLIDLSEMNEVSFDHERRAFALQPGATIGDVYRRLYKGWGVTLPAGEGTEVGIGGHLAGGGFGPLTRRLGAIVDYLCAVEVVVVDAAGRARAIVATDDPGDPHHDLWWAHTGGGGGNFGVVTRYWVRTPGVTSTDPRELLPRAPIRWRNGIVAWSWDTMTEDAFVRLLRDFGGWFERNSEPGCAGANLTGYFAATHRSGGMIVVGSMIDDGIPGAERMMNGFFDEVSRNVGIEPVTRSTDDVVSWLYFFTFPNRGEPGDIATRRFKLKSAYLRRAYTERQIATAYRHLDTDGEKSLNLILIGYGGQVNAVAPDATAIAQRDSILKAAYLSAWSDEREDDARIADLRALYHDVYAETGGVPVPNEYNDGAYINYPDRDLADPEWNTSGVPWSTLYYKHNYPRLQQVKKRYDPRNEFRHALSIELPD</sequence>
<dbReference type="Pfam" id="PF01565">
    <property type="entry name" value="FAD_binding_4"/>
    <property type="match status" value="1"/>
</dbReference>
<feature type="compositionally biased region" description="Polar residues" evidence="6">
    <location>
        <begin position="7"/>
        <end position="18"/>
    </location>
</feature>
<dbReference type="InterPro" id="IPR006094">
    <property type="entry name" value="Oxid_FAD_bind_N"/>
</dbReference>
<accession>A0A7W3RC60</accession>
<dbReference type="EC" id="1.3.3.14" evidence="8"/>
<dbReference type="GO" id="GO:0071949">
    <property type="term" value="F:FAD binding"/>
    <property type="evidence" value="ECO:0007669"/>
    <property type="project" value="InterPro"/>
</dbReference>
<organism evidence="8 9">
    <name type="scientific">Thermomonospora cellulosilytica</name>
    <dbReference type="NCBI Taxonomy" id="1411118"/>
    <lineage>
        <taxon>Bacteria</taxon>
        <taxon>Bacillati</taxon>
        <taxon>Actinomycetota</taxon>
        <taxon>Actinomycetes</taxon>
        <taxon>Streptosporangiales</taxon>
        <taxon>Thermomonosporaceae</taxon>
        <taxon>Thermomonospora</taxon>
    </lineage>
</organism>
<dbReference type="PANTHER" id="PTHR42973">
    <property type="entry name" value="BINDING OXIDOREDUCTASE, PUTATIVE (AFU_ORTHOLOGUE AFUA_1G17690)-RELATED"/>
    <property type="match status" value="1"/>
</dbReference>
<evidence type="ECO:0000313" key="9">
    <source>
        <dbReference type="Proteomes" id="UP000539313"/>
    </source>
</evidence>
<dbReference type="InterPro" id="IPR016169">
    <property type="entry name" value="FAD-bd_PCMH_sub2"/>
</dbReference>
<feature type="domain" description="FAD-binding PCMH-type" evidence="7">
    <location>
        <begin position="41"/>
        <end position="221"/>
    </location>
</feature>
<keyword evidence="5 8" id="KW-0560">Oxidoreductase</keyword>
<dbReference type="PROSITE" id="PS51387">
    <property type="entry name" value="FAD_PCMH"/>
    <property type="match status" value="1"/>
</dbReference>
<dbReference type="EMBL" id="JACJII010000001">
    <property type="protein sequence ID" value="MBA9007772.1"/>
    <property type="molecule type" value="Genomic_DNA"/>
</dbReference>
<dbReference type="EC" id="1.1.3.45" evidence="8"/>
<evidence type="ECO:0000256" key="5">
    <source>
        <dbReference type="ARBA" id="ARBA00023002"/>
    </source>
</evidence>
<dbReference type="InterPro" id="IPR036318">
    <property type="entry name" value="FAD-bd_PCMH-like_sf"/>
</dbReference>
<dbReference type="GO" id="GO:0016491">
    <property type="term" value="F:oxidoreductase activity"/>
    <property type="evidence" value="ECO:0007669"/>
    <property type="project" value="UniProtKB-KW"/>
</dbReference>
<keyword evidence="3" id="KW-0285">Flavoprotein</keyword>
<evidence type="ECO:0000256" key="3">
    <source>
        <dbReference type="ARBA" id="ARBA00022630"/>
    </source>
</evidence>
<dbReference type="InterPro" id="IPR016166">
    <property type="entry name" value="FAD-bd_PCMH"/>
</dbReference>
<comment type="similarity">
    <text evidence="2">Belongs to the oxygen-dependent FAD-linked oxidoreductase family.</text>
</comment>